<evidence type="ECO:0000259" key="6">
    <source>
        <dbReference type="Pfam" id="PF00117"/>
    </source>
</evidence>
<dbReference type="PANTHER" id="PTHR11922">
    <property type="entry name" value="GMP SYNTHASE-RELATED"/>
    <property type="match status" value="1"/>
</dbReference>
<dbReference type="InterPro" id="IPR017926">
    <property type="entry name" value="GATASE"/>
</dbReference>
<reference evidence="7 8" key="1">
    <citation type="submission" date="2018-11" db="EMBL/GenBank/DDBJ databases">
        <authorList>
            <consortium name="Pathogen Informatics"/>
        </authorList>
    </citation>
    <scope>NUCLEOTIDE SEQUENCE [LARGE SCALE GENOMIC DNA]</scope>
</reference>
<dbReference type="Proteomes" id="UP000270094">
    <property type="component" value="Unassembled WGS sequence"/>
</dbReference>
<evidence type="ECO:0000313" key="7">
    <source>
        <dbReference type="EMBL" id="VDM66483.1"/>
    </source>
</evidence>
<dbReference type="PROSITE" id="PS51273">
    <property type="entry name" value="GATASE_TYPE_1"/>
    <property type="match status" value="1"/>
</dbReference>
<dbReference type="OrthoDB" id="1724632at2759"/>
<name>A0A3P7IF17_STRVU</name>
<keyword evidence="8" id="KW-1185">Reference proteome</keyword>
<protein>
    <recommendedName>
        <fullName evidence="6">Glutamine amidotransferase domain-containing protein</fullName>
    </recommendedName>
</protein>
<dbReference type="EMBL" id="UYYB01002925">
    <property type="protein sequence ID" value="VDM66483.1"/>
    <property type="molecule type" value="Genomic_DNA"/>
</dbReference>
<organism evidence="7 8">
    <name type="scientific">Strongylus vulgaris</name>
    <name type="common">Blood worm</name>
    <dbReference type="NCBI Taxonomy" id="40348"/>
    <lineage>
        <taxon>Eukaryota</taxon>
        <taxon>Metazoa</taxon>
        <taxon>Ecdysozoa</taxon>
        <taxon>Nematoda</taxon>
        <taxon>Chromadorea</taxon>
        <taxon>Rhabditida</taxon>
        <taxon>Rhabditina</taxon>
        <taxon>Rhabditomorpha</taxon>
        <taxon>Strongyloidea</taxon>
        <taxon>Strongylidae</taxon>
        <taxon>Strongylus</taxon>
    </lineage>
</organism>
<keyword evidence="4" id="KW-0658">Purine biosynthesis</keyword>
<evidence type="ECO:0000256" key="2">
    <source>
        <dbReference type="ARBA" id="ARBA00022741"/>
    </source>
</evidence>
<dbReference type="GO" id="GO:0005829">
    <property type="term" value="C:cytosol"/>
    <property type="evidence" value="ECO:0007669"/>
    <property type="project" value="TreeGrafter"/>
</dbReference>
<accession>A0A3P7IF17</accession>
<dbReference type="InterPro" id="IPR029062">
    <property type="entry name" value="Class_I_gatase-like"/>
</dbReference>
<keyword evidence="3" id="KW-0332">GMP biosynthesis</keyword>
<evidence type="ECO:0000256" key="4">
    <source>
        <dbReference type="ARBA" id="ARBA00022755"/>
    </source>
</evidence>
<dbReference type="Pfam" id="PF00117">
    <property type="entry name" value="GATase"/>
    <property type="match status" value="1"/>
</dbReference>
<gene>
    <name evidence="7" type="ORF">SVUK_LOCUS1481</name>
</gene>
<sequence>MFPLKTKAKEILCRGNFKAIIISGGPNSVYAEGAPQIDEEIFKCGLPVLGICYGFHLLNKWHGGTVAKEHIREDGQCTVRLDTTCDLFHELSENEQVLLTHGDSVTEATVAPGFK</sequence>
<evidence type="ECO:0000313" key="8">
    <source>
        <dbReference type="Proteomes" id="UP000270094"/>
    </source>
</evidence>
<feature type="non-terminal residue" evidence="7">
    <location>
        <position position="115"/>
    </location>
</feature>
<dbReference type="Gene3D" id="3.40.50.880">
    <property type="match status" value="1"/>
</dbReference>
<dbReference type="PANTHER" id="PTHR11922:SF2">
    <property type="entry name" value="GMP SYNTHASE [GLUTAMINE-HYDROLYZING]"/>
    <property type="match status" value="1"/>
</dbReference>
<dbReference type="AlphaFoldDB" id="A0A3P7IF17"/>
<dbReference type="GO" id="GO:0005524">
    <property type="term" value="F:ATP binding"/>
    <property type="evidence" value="ECO:0007669"/>
    <property type="project" value="UniProtKB-KW"/>
</dbReference>
<evidence type="ECO:0000256" key="3">
    <source>
        <dbReference type="ARBA" id="ARBA00022749"/>
    </source>
</evidence>
<evidence type="ECO:0000256" key="1">
    <source>
        <dbReference type="ARBA" id="ARBA00022598"/>
    </source>
</evidence>
<keyword evidence="2" id="KW-0547">Nucleotide-binding</keyword>
<keyword evidence="5" id="KW-0067">ATP-binding</keyword>
<evidence type="ECO:0000256" key="5">
    <source>
        <dbReference type="ARBA" id="ARBA00022840"/>
    </source>
</evidence>
<dbReference type="SUPFAM" id="SSF52317">
    <property type="entry name" value="Class I glutamine amidotransferase-like"/>
    <property type="match status" value="1"/>
</dbReference>
<dbReference type="GO" id="GO:0003921">
    <property type="term" value="F:GMP synthase activity"/>
    <property type="evidence" value="ECO:0007669"/>
    <property type="project" value="TreeGrafter"/>
</dbReference>
<proteinExistence type="predicted"/>
<keyword evidence="1" id="KW-0436">Ligase</keyword>
<feature type="domain" description="Glutamine amidotransferase" evidence="6">
    <location>
        <begin position="2"/>
        <end position="115"/>
    </location>
</feature>